<evidence type="ECO:0000256" key="3">
    <source>
        <dbReference type="ARBA" id="ARBA00022741"/>
    </source>
</evidence>
<dbReference type="GO" id="GO:0006260">
    <property type="term" value="P:DNA replication"/>
    <property type="evidence" value="ECO:0007669"/>
    <property type="project" value="UniProtKB-KW"/>
</dbReference>
<dbReference type="KEGG" id="dalk:DSCA_18550"/>
<reference evidence="6 7" key="1">
    <citation type="submission" date="2019-11" db="EMBL/GenBank/DDBJ databases">
        <title>Comparative genomics of hydrocarbon-degrading Desulfosarcina strains.</title>
        <authorList>
            <person name="Watanabe M."/>
            <person name="Kojima H."/>
            <person name="Fukui M."/>
        </authorList>
    </citation>
    <scope>NUCLEOTIDE SEQUENCE [LARGE SCALE GENOMIC DNA]</scope>
    <source>
        <strain evidence="6 7">PL12</strain>
    </source>
</reference>
<keyword evidence="4" id="KW-0067">ATP-binding</keyword>
<dbReference type="GO" id="GO:0042555">
    <property type="term" value="C:MCM complex"/>
    <property type="evidence" value="ECO:0007669"/>
    <property type="project" value="TreeGrafter"/>
</dbReference>
<sequence length="549" mass="62030">MVVNFRHRPYSTASDILIKPDRIVVKLWGRIEDIELPYKVGEDRTANAVKSKATIRDLEDNLIDTVEFSEKHFQKLIQMQKNAEPVELLCEIAPYKFEPNKWRNRLYVLAAASGASPLSRTQPSDADLKKVEAYLLRASTGFQLLGEIREAVCEKTATVLSSDSYREAVDLIILQSLSGGFVGKSNGKIHSCIIGAPGIGKGQLVEIIKLLNPIFEESQAERINDVGLTGRQKDFGGLWGVVPGKLPKANLGIFVIQDFDKCNDKSTVFNIFNYVMEEGKIIVTGAADVTNAAAASIHIDMNRKSHLYANRIHKGAPDDIDLPSNIISRFDYINELVGNIKDQNKRGRNIIKARSRSKGEGQSKIAKYCKENEIDIDRFLKILTAYIRTEYEHINLTPVSNLIRKKYSRLLKENADIPNLSNDSGRLFTSIQKFVVAATRVQLRKRANQRAVRMAVRMAGRKLDFLRQSQATPTIIKAPGKGKRAFAKWLFDKYGSDTFSPKKTIKRYREEGDPCGYASNSTLLNWIRYAADKVKHNQWKIKEEIMRQH</sequence>
<organism evidence="6 7">
    <name type="scientific">Desulfosarcina alkanivorans</name>
    <dbReference type="NCBI Taxonomy" id="571177"/>
    <lineage>
        <taxon>Bacteria</taxon>
        <taxon>Pseudomonadati</taxon>
        <taxon>Thermodesulfobacteriota</taxon>
        <taxon>Desulfobacteria</taxon>
        <taxon>Desulfobacterales</taxon>
        <taxon>Desulfosarcinaceae</taxon>
        <taxon>Desulfosarcina</taxon>
    </lineage>
</organism>
<accession>A0A5K7YHP3</accession>
<keyword evidence="2" id="KW-0235">DNA replication</keyword>
<evidence type="ECO:0000259" key="5">
    <source>
        <dbReference type="PROSITE" id="PS50051"/>
    </source>
</evidence>
<dbReference type="InterPro" id="IPR001208">
    <property type="entry name" value="MCM_dom"/>
</dbReference>
<gene>
    <name evidence="6" type="ORF">DSCA_18550</name>
</gene>
<dbReference type="PANTHER" id="PTHR11630">
    <property type="entry name" value="DNA REPLICATION LICENSING FACTOR MCM FAMILY MEMBER"/>
    <property type="match status" value="1"/>
</dbReference>
<dbReference type="Pfam" id="PF00493">
    <property type="entry name" value="MCM"/>
    <property type="match status" value="1"/>
</dbReference>
<evidence type="ECO:0000313" key="6">
    <source>
        <dbReference type="EMBL" id="BBO67925.1"/>
    </source>
</evidence>
<dbReference type="Proteomes" id="UP000427906">
    <property type="component" value="Chromosome"/>
</dbReference>
<dbReference type="PANTHER" id="PTHR11630:SF66">
    <property type="entry name" value="DNA REPLICATION LICENSING FACTOR MCM4"/>
    <property type="match status" value="1"/>
</dbReference>
<dbReference type="RefSeq" id="WP_155316133.1">
    <property type="nucleotide sequence ID" value="NZ_AP021874.1"/>
</dbReference>
<dbReference type="GO" id="GO:0003697">
    <property type="term" value="F:single-stranded DNA binding"/>
    <property type="evidence" value="ECO:0007669"/>
    <property type="project" value="TreeGrafter"/>
</dbReference>
<feature type="domain" description="MCM C-terminal AAA(+) ATPase" evidence="5">
    <location>
        <begin position="187"/>
        <end position="333"/>
    </location>
</feature>
<dbReference type="SUPFAM" id="SSF52540">
    <property type="entry name" value="P-loop containing nucleoside triphosphate hydrolases"/>
    <property type="match status" value="1"/>
</dbReference>
<dbReference type="PROSITE" id="PS50051">
    <property type="entry name" value="MCM_2"/>
    <property type="match status" value="1"/>
</dbReference>
<dbReference type="InterPro" id="IPR031327">
    <property type="entry name" value="MCM"/>
</dbReference>
<evidence type="ECO:0000256" key="4">
    <source>
        <dbReference type="ARBA" id="ARBA00022840"/>
    </source>
</evidence>
<protein>
    <recommendedName>
        <fullName evidence="5">MCM C-terminal AAA(+) ATPase domain-containing protein</fullName>
    </recommendedName>
</protein>
<evidence type="ECO:0000313" key="7">
    <source>
        <dbReference type="Proteomes" id="UP000427906"/>
    </source>
</evidence>
<name>A0A5K7YHP3_9BACT</name>
<keyword evidence="7" id="KW-1185">Reference proteome</keyword>
<dbReference type="InterPro" id="IPR027417">
    <property type="entry name" value="P-loop_NTPase"/>
</dbReference>
<dbReference type="AlphaFoldDB" id="A0A5K7YHP3"/>
<dbReference type="GO" id="GO:0005524">
    <property type="term" value="F:ATP binding"/>
    <property type="evidence" value="ECO:0007669"/>
    <property type="project" value="UniProtKB-KW"/>
</dbReference>
<dbReference type="Gene3D" id="3.40.50.300">
    <property type="entry name" value="P-loop containing nucleotide triphosphate hydrolases"/>
    <property type="match status" value="1"/>
</dbReference>
<dbReference type="GO" id="GO:0017116">
    <property type="term" value="F:single-stranded DNA helicase activity"/>
    <property type="evidence" value="ECO:0007669"/>
    <property type="project" value="TreeGrafter"/>
</dbReference>
<keyword evidence="3" id="KW-0547">Nucleotide-binding</keyword>
<dbReference type="EMBL" id="AP021874">
    <property type="protein sequence ID" value="BBO67925.1"/>
    <property type="molecule type" value="Genomic_DNA"/>
</dbReference>
<proteinExistence type="inferred from homology"/>
<evidence type="ECO:0000256" key="1">
    <source>
        <dbReference type="ARBA" id="ARBA00008010"/>
    </source>
</evidence>
<comment type="similarity">
    <text evidence="1">Belongs to the MCM family.</text>
</comment>
<evidence type="ECO:0000256" key="2">
    <source>
        <dbReference type="ARBA" id="ARBA00022705"/>
    </source>
</evidence>